<proteinExistence type="predicted"/>
<protein>
    <submittedName>
        <fullName evidence="2">Uncharacterized phage protein gp47/JayE</fullName>
    </submittedName>
</protein>
<keyword evidence="3" id="KW-1185">Reference proteome</keyword>
<dbReference type="Proteomes" id="UP000199202">
    <property type="component" value="Unassembled WGS sequence"/>
</dbReference>
<dbReference type="STRING" id="633440.SAMN05421869_13494"/>
<evidence type="ECO:0000313" key="2">
    <source>
        <dbReference type="EMBL" id="SDM01996.1"/>
    </source>
</evidence>
<dbReference type="AlphaFoldDB" id="A0A1G9PTA8"/>
<evidence type="ECO:0000313" key="3">
    <source>
        <dbReference type="Proteomes" id="UP000199202"/>
    </source>
</evidence>
<reference evidence="2 3" key="1">
    <citation type="submission" date="2016-10" db="EMBL/GenBank/DDBJ databases">
        <authorList>
            <person name="de Groot N.N."/>
        </authorList>
    </citation>
    <scope>NUCLEOTIDE SEQUENCE [LARGE SCALE GENOMIC DNA]</scope>
    <source>
        <strain evidence="2 3">CGMCC 4.6533</strain>
    </source>
</reference>
<dbReference type="InterPro" id="IPR006949">
    <property type="entry name" value="Barrel_Baseplate_J-like"/>
</dbReference>
<dbReference type="EMBL" id="FNDJ01000034">
    <property type="protein sequence ID" value="SDM01996.1"/>
    <property type="molecule type" value="Genomic_DNA"/>
</dbReference>
<dbReference type="RefSeq" id="WP_090945976.1">
    <property type="nucleotide sequence ID" value="NZ_FNDJ01000034.1"/>
</dbReference>
<organism evidence="2 3">
    <name type="scientific">Nonomuraea jiangxiensis</name>
    <dbReference type="NCBI Taxonomy" id="633440"/>
    <lineage>
        <taxon>Bacteria</taxon>
        <taxon>Bacillati</taxon>
        <taxon>Actinomycetota</taxon>
        <taxon>Actinomycetes</taxon>
        <taxon>Streptosporangiales</taxon>
        <taxon>Streptosporangiaceae</taxon>
        <taxon>Nonomuraea</taxon>
    </lineage>
</organism>
<feature type="domain" description="Baseplate protein J-like barrel" evidence="1">
    <location>
        <begin position="102"/>
        <end position="171"/>
    </location>
</feature>
<accession>A0A1G9PTA8</accession>
<dbReference type="OrthoDB" id="4569688at2"/>
<sequence>MTEYGVTRDGFVLKGFDAILGDTRERARQMWATLGLTADLTATSPLAKLIEAAALEDAELWKRLEDFYYSGYVSTATGDSLDLLGSDAGLRRRELFATGRVTLTLTGGLPGRTYVVPEGTILLAPARGQSFATTATAELTAGTPAQLVAVQALARGSGGNVPQGTITVIDPQYRAVYLADFGPAGVTVINESDLGGGDAREDDDTYRGRQLGIARTLWTAEAARQAVLDVDGVVDVLLSDPFGGVDVSQSIFNEFAFGERLFSAERRIGEPYTFDVVVAHEFRWPWRTTGAVRGVFERVQEVMERIRPPGVHPNVIEADHIDVGVRALVVVERGSDEAALARAIRSRLAGALGDLRLGGDVLYSQVVRTVVEVDGVLDVQRLHLRRHPAAFGRITFGEVAFHTTTVQAAVGQNLVMGPTELPVFRPDADLHDLELVTP</sequence>
<evidence type="ECO:0000259" key="1">
    <source>
        <dbReference type="Pfam" id="PF04865"/>
    </source>
</evidence>
<gene>
    <name evidence="2" type="ORF">SAMN05421869_13494</name>
</gene>
<name>A0A1G9PTA8_9ACTN</name>
<dbReference type="Pfam" id="PF04865">
    <property type="entry name" value="Baseplate_J"/>
    <property type="match status" value="1"/>
</dbReference>